<protein>
    <submittedName>
        <fullName evidence="3">Uncharacterized protein</fullName>
    </submittedName>
</protein>
<name>A0A6A7BS34_9PEZI</name>
<feature type="region of interest" description="Disordered" evidence="2">
    <location>
        <begin position="1"/>
        <end position="36"/>
    </location>
</feature>
<evidence type="ECO:0000313" key="4">
    <source>
        <dbReference type="Proteomes" id="UP000799421"/>
    </source>
</evidence>
<evidence type="ECO:0000313" key="3">
    <source>
        <dbReference type="EMBL" id="KAF2857318.1"/>
    </source>
</evidence>
<dbReference type="AlphaFoldDB" id="A0A6A7BS34"/>
<gene>
    <name evidence="3" type="ORF">K470DRAFT_273372</name>
</gene>
<accession>A0A6A7BS34</accession>
<dbReference type="Proteomes" id="UP000799421">
    <property type="component" value="Unassembled WGS sequence"/>
</dbReference>
<dbReference type="OrthoDB" id="5342758at2759"/>
<evidence type="ECO:0000256" key="1">
    <source>
        <dbReference type="SAM" id="Coils"/>
    </source>
</evidence>
<feature type="compositionally biased region" description="Basic and acidic residues" evidence="2">
    <location>
        <begin position="8"/>
        <end position="28"/>
    </location>
</feature>
<keyword evidence="4" id="KW-1185">Reference proteome</keyword>
<organism evidence="3 4">
    <name type="scientific">Piedraia hortae CBS 480.64</name>
    <dbReference type="NCBI Taxonomy" id="1314780"/>
    <lineage>
        <taxon>Eukaryota</taxon>
        <taxon>Fungi</taxon>
        <taxon>Dikarya</taxon>
        <taxon>Ascomycota</taxon>
        <taxon>Pezizomycotina</taxon>
        <taxon>Dothideomycetes</taxon>
        <taxon>Dothideomycetidae</taxon>
        <taxon>Capnodiales</taxon>
        <taxon>Piedraiaceae</taxon>
        <taxon>Piedraia</taxon>
    </lineage>
</organism>
<sequence length="364" mass="40539">MAASSSSARERDGSSRTRESDRGSRTRESGVSSPLWIPPPVVAGVASISLPTKREPTAADVEAQIQHLLDEQVECLTAPTATHDIRDIRTHICDAMATLVRIKETQITQLGRSREADAASLTYIDGFLAQRETLGEEERNLELESVQDEERMGKLHSHAANLQTQIDDMEEVLARLKADHAQAVDEIKCIRNALRTRNDTVQRQRQTLERNIHTYVQRQASASGKKLRSLEALRAATARSRDVSHGAREEAKFESDALQEGVKFWEQTVNSLQTFERAVASAINSGTNMDALFEDMIGELEERMETVKEKGWNLMICAIGAELEAVRTGRKLLPVSASLLDDPPSRLVRSRSNSTDDELVFSRH</sequence>
<dbReference type="EMBL" id="MU006050">
    <property type="protein sequence ID" value="KAF2857318.1"/>
    <property type="molecule type" value="Genomic_DNA"/>
</dbReference>
<proteinExistence type="predicted"/>
<evidence type="ECO:0000256" key="2">
    <source>
        <dbReference type="SAM" id="MobiDB-lite"/>
    </source>
</evidence>
<feature type="coiled-coil region" evidence="1">
    <location>
        <begin position="159"/>
        <end position="218"/>
    </location>
</feature>
<keyword evidence="1" id="KW-0175">Coiled coil</keyword>
<reference evidence="3" key="1">
    <citation type="journal article" date="2020" name="Stud. Mycol.">
        <title>101 Dothideomycetes genomes: a test case for predicting lifestyles and emergence of pathogens.</title>
        <authorList>
            <person name="Haridas S."/>
            <person name="Albert R."/>
            <person name="Binder M."/>
            <person name="Bloem J."/>
            <person name="Labutti K."/>
            <person name="Salamov A."/>
            <person name="Andreopoulos B."/>
            <person name="Baker S."/>
            <person name="Barry K."/>
            <person name="Bills G."/>
            <person name="Bluhm B."/>
            <person name="Cannon C."/>
            <person name="Castanera R."/>
            <person name="Culley D."/>
            <person name="Daum C."/>
            <person name="Ezra D."/>
            <person name="Gonzalez J."/>
            <person name="Henrissat B."/>
            <person name="Kuo A."/>
            <person name="Liang C."/>
            <person name="Lipzen A."/>
            <person name="Lutzoni F."/>
            <person name="Magnuson J."/>
            <person name="Mondo S."/>
            <person name="Nolan M."/>
            <person name="Ohm R."/>
            <person name="Pangilinan J."/>
            <person name="Park H.-J."/>
            <person name="Ramirez L."/>
            <person name="Alfaro M."/>
            <person name="Sun H."/>
            <person name="Tritt A."/>
            <person name="Yoshinaga Y."/>
            <person name="Zwiers L.-H."/>
            <person name="Turgeon B."/>
            <person name="Goodwin S."/>
            <person name="Spatafora J."/>
            <person name="Crous P."/>
            <person name="Grigoriev I."/>
        </authorList>
    </citation>
    <scope>NUCLEOTIDE SEQUENCE</scope>
    <source>
        <strain evidence="3">CBS 480.64</strain>
    </source>
</reference>